<evidence type="ECO:0000256" key="3">
    <source>
        <dbReference type="ARBA" id="ARBA00023157"/>
    </source>
</evidence>
<reference evidence="6 7" key="1">
    <citation type="submission" date="2013-03" db="EMBL/GenBank/DDBJ databases">
        <title>Salinisphaera dokdonensis CL-ES53 Genome Sequencing.</title>
        <authorList>
            <person name="Li C."/>
            <person name="Lai Q."/>
            <person name="Shao Z."/>
        </authorList>
    </citation>
    <scope>NUCLEOTIDE SEQUENCE [LARGE SCALE GENOMIC DNA]</scope>
    <source>
        <strain evidence="6 7">CL-ES53</strain>
    </source>
</reference>
<dbReference type="PANTHER" id="PTHR45663:SF11">
    <property type="entry name" value="GEO12009P1"/>
    <property type="match status" value="1"/>
</dbReference>
<dbReference type="Proteomes" id="UP001460888">
    <property type="component" value="Unassembled WGS sequence"/>
</dbReference>
<dbReference type="PANTHER" id="PTHR45663">
    <property type="entry name" value="GEO12009P1"/>
    <property type="match status" value="1"/>
</dbReference>
<protein>
    <submittedName>
        <fullName evidence="6">Thioredoxin</fullName>
    </submittedName>
</protein>
<dbReference type="CDD" id="cd02947">
    <property type="entry name" value="TRX_family"/>
    <property type="match status" value="1"/>
</dbReference>
<dbReference type="InterPro" id="IPR013766">
    <property type="entry name" value="Thioredoxin_domain"/>
</dbReference>
<evidence type="ECO:0000256" key="2">
    <source>
        <dbReference type="ARBA" id="ARBA00022982"/>
    </source>
</evidence>
<dbReference type="RefSeq" id="WP_353113247.1">
    <property type="nucleotide sequence ID" value="NZ_APND01000005.1"/>
</dbReference>
<keyword evidence="3" id="KW-1015">Disulfide bond</keyword>
<keyword evidence="4" id="KW-0676">Redox-active center</keyword>
<evidence type="ECO:0000256" key="1">
    <source>
        <dbReference type="ARBA" id="ARBA00022448"/>
    </source>
</evidence>
<name>A0ABV2B4G2_9GAMM</name>
<dbReference type="EMBL" id="APND01000005">
    <property type="protein sequence ID" value="MES1930756.1"/>
    <property type="molecule type" value="Genomic_DNA"/>
</dbReference>
<dbReference type="SUPFAM" id="SSF52833">
    <property type="entry name" value="Thioredoxin-like"/>
    <property type="match status" value="1"/>
</dbReference>
<proteinExistence type="predicted"/>
<gene>
    <name evidence="6" type="ORF">SADO_15949</name>
</gene>
<feature type="domain" description="Thioredoxin" evidence="5">
    <location>
        <begin position="1"/>
        <end position="107"/>
    </location>
</feature>
<evidence type="ECO:0000259" key="5">
    <source>
        <dbReference type="PROSITE" id="PS51352"/>
    </source>
</evidence>
<dbReference type="Gene3D" id="3.40.30.10">
    <property type="entry name" value="Glutaredoxin"/>
    <property type="match status" value="1"/>
</dbReference>
<organism evidence="6 7">
    <name type="scientific">Salinisphaera dokdonensis CL-ES53</name>
    <dbReference type="NCBI Taxonomy" id="1304272"/>
    <lineage>
        <taxon>Bacteria</taxon>
        <taxon>Pseudomonadati</taxon>
        <taxon>Pseudomonadota</taxon>
        <taxon>Gammaproteobacteria</taxon>
        <taxon>Salinisphaerales</taxon>
        <taxon>Salinisphaeraceae</taxon>
        <taxon>Salinisphaera</taxon>
    </lineage>
</organism>
<evidence type="ECO:0000313" key="7">
    <source>
        <dbReference type="Proteomes" id="UP001460888"/>
    </source>
</evidence>
<dbReference type="InterPro" id="IPR017937">
    <property type="entry name" value="Thioredoxin_CS"/>
</dbReference>
<sequence length="107" mass="11739">MSQNLADTTDAELETLLASAETPVLVEFHVPNCAYCARLEPLLADAAQTYADRLTIVRMDASTNNTRPQYGLGGTPMLVLYVDGEEKVTKTGAMREPQLRSFLNAYV</sequence>
<dbReference type="PROSITE" id="PS00194">
    <property type="entry name" value="THIOREDOXIN_1"/>
    <property type="match status" value="1"/>
</dbReference>
<evidence type="ECO:0000256" key="4">
    <source>
        <dbReference type="ARBA" id="ARBA00023284"/>
    </source>
</evidence>
<dbReference type="PROSITE" id="PS51352">
    <property type="entry name" value="THIOREDOXIN_2"/>
    <property type="match status" value="1"/>
</dbReference>
<keyword evidence="2" id="KW-0249">Electron transport</keyword>
<evidence type="ECO:0000313" key="6">
    <source>
        <dbReference type="EMBL" id="MES1930756.1"/>
    </source>
</evidence>
<comment type="caution">
    <text evidence="6">The sequence shown here is derived from an EMBL/GenBank/DDBJ whole genome shotgun (WGS) entry which is preliminary data.</text>
</comment>
<dbReference type="Pfam" id="PF00085">
    <property type="entry name" value="Thioredoxin"/>
    <property type="match status" value="1"/>
</dbReference>
<accession>A0ABV2B4G2</accession>
<dbReference type="InterPro" id="IPR036249">
    <property type="entry name" value="Thioredoxin-like_sf"/>
</dbReference>
<keyword evidence="7" id="KW-1185">Reference proteome</keyword>
<keyword evidence="1" id="KW-0813">Transport</keyword>